<proteinExistence type="predicted"/>
<organism evidence="1">
    <name type="scientific">Arundo donax</name>
    <name type="common">Giant reed</name>
    <name type="synonym">Donax arundinaceus</name>
    <dbReference type="NCBI Taxonomy" id="35708"/>
    <lineage>
        <taxon>Eukaryota</taxon>
        <taxon>Viridiplantae</taxon>
        <taxon>Streptophyta</taxon>
        <taxon>Embryophyta</taxon>
        <taxon>Tracheophyta</taxon>
        <taxon>Spermatophyta</taxon>
        <taxon>Magnoliopsida</taxon>
        <taxon>Liliopsida</taxon>
        <taxon>Poales</taxon>
        <taxon>Poaceae</taxon>
        <taxon>PACMAD clade</taxon>
        <taxon>Arundinoideae</taxon>
        <taxon>Arundineae</taxon>
        <taxon>Arundo</taxon>
    </lineage>
</organism>
<reference evidence="1" key="2">
    <citation type="journal article" date="2015" name="Data Brief">
        <title>Shoot transcriptome of the giant reed, Arundo donax.</title>
        <authorList>
            <person name="Barrero R.A."/>
            <person name="Guerrero F.D."/>
            <person name="Moolhuijzen P."/>
            <person name="Goolsby J.A."/>
            <person name="Tidwell J."/>
            <person name="Bellgard S.E."/>
            <person name="Bellgard M.I."/>
        </authorList>
    </citation>
    <scope>NUCLEOTIDE SEQUENCE</scope>
    <source>
        <tissue evidence="1">Shoot tissue taken approximately 20 cm above the soil surface</tissue>
    </source>
</reference>
<sequence>MEMPLAMTPRGATMSQRTADHGVGIYWNM</sequence>
<dbReference type="AlphaFoldDB" id="A0A0A9FEQ4"/>
<dbReference type="EMBL" id="GBRH01191158">
    <property type="protein sequence ID" value="JAE06738.1"/>
    <property type="molecule type" value="Transcribed_RNA"/>
</dbReference>
<accession>A0A0A9FEQ4</accession>
<evidence type="ECO:0000313" key="1">
    <source>
        <dbReference type="EMBL" id="JAE06738.1"/>
    </source>
</evidence>
<protein>
    <submittedName>
        <fullName evidence="1">Uncharacterized protein</fullName>
    </submittedName>
</protein>
<reference evidence="1" key="1">
    <citation type="submission" date="2014-09" db="EMBL/GenBank/DDBJ databases">
        <authorList>
            <person name="Magalhaes I.L.F."/>
            <person name="Oliveira U."/>
            <person name="Santos F.R."/>
            <person name="Vidigal T.H.D.A."/>
            <person name="Brescovit A.D."/>
            <person name="Santos A.J."/>
        </authorList>
    </citation>
    <scope>NUCLEOTIDE SEQUENCE</scope>
    <source>
        <tissue evidence="1">Shoot tissue taken approximately 20 cm above the soil surface</tissue>
    </source>
</reference>
<name>A0A0A9FEQ4_ARUDO</name>